<dbReference type="Proteomes" id="UP000011864">
    <property type="component" value="Chromosome"/>
</dbReference>
<dbReference type="GO" id="GO:0003729">
    <property type="term" value="F:mRNA binding"/>
    <property type="evidence" value="ECO:0007669"/>
    <property type="project" value="TreeGrafter"/>
</dbReference>
<dbReference type="InterPro" id="IPR050502">
    <property type="entry name" value="Euk_RNA-bind_prot"/>
</dbReference>
<organism evidence="3 4">
    <name type="scientific">Paraglaciecola psychrophila 170</name>
    <dbReference type="NCBI Taxonomy" id="1129794"/>
    <lineage>
        <taxon>Bacteria</taxon>
        <taxon>Pseudomonadati</taxon>
        <taxon>Pseudomonadota</taxon>
        <taxon>Gammaproteobacteria</taxon>
        <taxon>Alteromonadales</taxon>
        <taxon>Alteromonadaceae</taxon>
        <taxon>Paraglaciecola</taxon>
    </lineage>
</organism>
<accession>K6ZP96</accession>
<protein>
    <submittedName>
        <fullName evidence="3">RNP-1 like RNA-binding protein</fullName>
    </submittedName>
</protein>
<evidence type="ECO:0000313" key="3">
    <source>
        <dbReference type="EMBL" id="AGH44728.1"/>
    </source>
</evidence>
<proteinExistence type="predicted"/>
<name>K6ZP96_9ALTE</name>
<evidence type="ECO:0000313" key="4">
    <source>
        <dbReference type="Proteomes" id="UP000011864"/>
    </source>
</evidence>
<dbReference type="InterPro" id="IPR012677">
    <property type="entry name" value="Nucleotide-bd_a/b_plait_sf"/>
</dbReference>
<reference evidence="3 4" key="1">
    <citation type="journal article" date="2013" name="Genome Announc.">
        <title>Complete Genome Sequence of Glaciecola psychrophila Strain 170T.</title>
        <authorList>
            <person name="Yin J."/>
            <person name="Chen J."/>
            <person name="Liu G."/>
            <person name="Yu Y."/>
            <person name="Song L."/>
            <person name="Wang X."/>
            <person name="Qu X."/>
        </authorList>
    </citation>
    <scope>NUCLEOTIDE SEQUENCE [LARGE SCALE GENOMIC DNA]</scope>
    <source>
        <strain evidence="3 4">170</strain>
    </source>
</reference>
<keyword evidence="4" id="KW-1185">Reference proteome</keyword>
<dbReference type="Pfam" id="PF00076">
    <property type="entry name" value="RRM_1"/>
    <property type="match status" value="1"/>
</dbReference>
<dbReference type="RefSeq" id="WP_007638076.1">
    <property type="nucleotide sequence ID" value="NC_020514.1"/>
</dbReference>
<dbReference type="PATRIC" id="fig|1129794.4.peg.2599"/>
<evidence type="ECO:0000259" key="2">
    <source>
        <dbReference type="PROSITE" id="PS50102"/>
    </source>
</evidence>
<dbReference type="SUPFAM" id="SSF54928">
    <property type="entry name" value="RNA-binding domain, RBD"/>
    <property type="match status" value="1"/>
</dbReference>
<dbReference type="HOGENOM" id="CLU_012062_28_8_6"/>
<dbReference type="Gene3D" id="3.30.70.330">
    <property type="match status" value="1"/>
</dbReference>
<keyword evidence="1" id="KW-0694">RNA-binding</keyword>
<dbReference type="EMBL" id="CP003837">
    <property type="protein sequence ID" value="AGH44728.1"/>
    <property type="molecule type" value="Genomic_DNA"/>
</dbReference>
<gene>
    <name evidence="3" type="ORF">C427_2619</name>
</gene>
<feature type="domain" description="RRM" evidence="2">
    <location>
        <begin position="1"/>
        <end position="79"/>
    </location>
</feature>
<dbReference type="STRING" id="1129794.C427_2619"/>
<dbReference type="AlphaFoldDB" id="K6ZP96"/>
<dbReference type="InterPro" id="IPR000504">
    <property type="entry name" value="RRM_dom"/>
</dbReference>
<dbReference type="PANTHER" id="PTHR48025">
    <property type="entry name" value="OS02G0815200 PROTEIN"/>
    <property type="match status" value="1"/>
</dbReference>
<dbReference type="KEGG" id="gps:C427_2619"/>
<dbReference type="InterPro" id="IPR035979">
    <property type="entry name" value="RBD_domain_sf"/>
</dbReference>
<dbReference type="eggNOG" id="COG0724">
    <property type="taxonomic scope" value="Bacteria"/>
</dbReference>
<dbReference type="PANTHER" id="PTHR48025:SF1">
    <property type="entry name" value="RRM DOMAIN-CONTAINING PROTEIN"/>
    <property type="match status" value="1"/>
</dbReference>
<sequence length="90" mass="9950">MKILIRNLDRETTEQELQTAFEAHGKVQSSDIVKEKSNGLSKGFGFIEMPKAGEAKVAVKNLNDSMLGANKIRVKYAEDKADSQAKPKID</sequence>
<evidence type="ECO:0000256" key="1">
    <source>
        <dbReference type="ARBA" id="ARBA00022884"/>
    </source>
</evidence>
<dbReference type="SMART" id="SM00360">
    <property type="entry name" value="RRM"/>
    <property type="match status" value="1"/>
</dbReference>
<dbReference type="OrthoDB" id="9798855at2"/>
<dbReference type="PROSITE" id="PS50102">
    <property type="entry name" value="RRM"/>
    <property type="match status" value="1"/>
</dbReference>